<sequence length="24" mass="2778">MSSLWLELERVLGEVQKPARYIGC</sequence>
<dbReference type="EMBL" id="UINC01001702">
    <property type="protein sequence ID" value="SUZ86841.1"/>
    <property type="molecule type" value="Genomic_DNA"/>
</dbReference>
<gene>
    <name evidence="1" type="ORF">METZ01_LOCUS39695</name>
</gene>
<feature type="non-terminal residue" evidence="1">
    <location>
        <position position="24"/>
    </location>
</feature>
<evidence type="ECO:0000313" key="1">
    <source>
        <dbReference type="EMBL" id="SUZ86841.1"/>
    </source>
</evidence>
<accession>A0A381R500</accession>
<name>A0A381R500_9ZZZZ</name>
<dbReference type="AlphaFoldDB" id="A0A381R500"/>
<reference evidence="1" key="1">
    <citation type="submission" date="2018-05" db="EMBL/GenBank/DDBJ databases">
        <authorList>
            <person name="Lanie J.A."/>
            <person name="Ng W.-L."/>
            <person name="Kazmierczak K.M."/>
            <person name="Andrzejewski T.M."/>
            <person name="Davidsen T.M."/>
            <person name="Wayne K.J."/>
            <person name="Tettelin H."/>
            <person name="Glass J.I."/>
            <person name="Rusch D."/>
            <person name="Podicherti R."/>
            <person name="Tsui H.-C.T."/>
            <person name="Winkler M.E."/>
        </authorList>
    </citation>
    <scope>NUCLEOTIDE SEQUENCE</scope>
</reference>
<proteinExistence type="predicted"/>
<organism evidence="1">
    <name type="scientific">marine metagenome</name>
    <dbReference type="NCBI Taxonomy" id="408172"/>
    <lineage>
        <taxon>unclassified sequences</taxon>
        <taxon>metagenomes</taxon>
        <taxon>ecological metagenomes</taxon>
    </lineage>
</organism>
<protein>
    <submittedName>
        <fullName evidence="1">Uncharacterized protein</fullName>
    </submittedName>
</protein>